<feature type="transmembrane region" description="Helical" evidence="4">
    <location>
        <begin position="183"/>
        <end position="202"/>
    </location>
</feature>
<dbReference type="OrthoDB" id="546893at2759"/>
<feature type="transmembrane region" description="Helical" evidence="4">
    <location>
        <begin position="260"/>
        <end position="284"/>
    </location>
</feature>
<feature type="transmembrane region" description="Helical" evidence="4">
    <location>
        <begin position="491"/>
        <end position="508"/>
    </location>
</feature>
<feature type="compositionally biased region" description="Low complexity" evidence="3">
    <location>
        <begin position="338"/>
        <end position="352"/>
    </location>
</feature>
<feature type="transmembrane region" description="Helical" evidence="4">
    <location>
        <begin position="53"/>
        <end position="74"/>
    </location>
</feature>
<evidence type="ECO:0000256" key="3">
    <source>
        <dbReference type="SAM" id="MobiDB-lite"/>
    </source>
</evidence>
<feature type="transmembrane region" description="Helical" evidence="4">
    <location>
        <begin position="782"/>
        <end position="800"/>
    </location>
</feature>
<feature type="transmembrane region" description="Helical" evidence="4">
    <location>
        <begin position="520"/>
        <end position="544"/>
    </location>
</feature>
<protein>
    <submittedName>
        <fullName evidence="6">Related to fucose permease</fullName>
    </submittedName>
</protein>
<feature type="region of interest" description="Disordered" evidence="3">
    <location>
        <begin position="898"/>
        <end position="919"/>
    </location>
</feature>
<evidence type="ECO:0000256" key="4">
    <source>
        <dbReference type="SAM" id="Phobius"/>
    </source>
</evidence>
<keyword evidence="4" id="KW-1133">Transmembrane helix</keyword>
<keyword evidence="2" id="KW-1003">Cell membrane</keyword>
<dbReference type="Pfam" id="PF20684">
    <property type="entry name" value="Fung_rhodopsin"/>
    <property type="match status" value="1"/>
</dbReference>
<feature type="transmembrane region" description="Helical" evidence="4">
    <location>
        <begin position="589"/>
        <end position="609"/>
    </location>
</feature>
<dbReference type="InterPro" id="IPR011701">
    <property type="entry name" value="MFS"/>
</dbReference>
<proteinExistence type="predicted"/>
<dbReference type="Gene3D" id="1.20.1250.20">
    <property type="entry name" value="MFS general substrate transporter like domains"/>
    <property type="match status" value="2"/>
</dbReference>
<feature type="transmembrane region" description="Helical" evidence="4">
    <location>
        <begin position="556"/>
        <end position="577"/>
    </location>
</feature>
<feature type="transmembrane region" description="Helical" evidence="4">
    <location>
        <begin position="426"/>
        <end position="446"/>
    </location>
</feature>
<gene>
    <name evidence="6" type="ORF">PAC_19964</name>
</gene>
<dbReference type="STRING" id="576137.A0A1L7XYB1"/>
<evidence type="ECO:0000256" key="2">
    <source>
        <dbReference type="ARBA" id="ARBA00022475"/>
    </source>
</evidence>
<evidence type="ECO:0000256" key="1">
    <source>
        <dbReference type="ARBA" id="ARBA00004429"/>
    </source>
</evidence>
<evidence type="ECO:0000259" key="5">
    <source>
        <dbReference type="Pfam" id="PF20684"/>
    </source>
</evidence>
<feature type="transmembrane region" description="Helical" evidence="4">
    <location>
        <begin position="636"/>
        <end position="656"/>
    </location>
</feature>
<feature type="region of interest" description="Disordered" evidence="3">
    <location>
        <begin position="325"/>
        <end position="376"/>
    </location>
</feature>
<dbReference type="PANTHER" id="PTHR43702">
    <property type="entry name" value="L-FUCOSE-PROTON SYMPORTER"/>
    <property type="match status" value="1"/>
</dbReference>
<feature type="transmembrane region" description="Helical" evidence="4">
    <location>
        <begin position="714"/>
        <end position="733"/>
    </location>
</feature>
<feature type="transmembrane region" description="Helical" evidence="4">
    <location>
        <begin position="128"/>
        <end position="149"/>
    </location>
</feature>
<feature type="compositionally biased region" description="Polar residues" evidence="3">
    <location>
        <begin position="325"/>
        <end position="337"/>
    </location>
</feature>
<feature type="transmembrane region" description="Helical" evidence="4">
    <location>
        <begin position="15"/>
        <end position="33"/>
    </location>
</feature>
<dbReference type="PANTHER" id="PTHR43702:SF13">
    <property type="entry name" value="MONOSACCHARIDE TRANSPORTER, PUTATIVE (AFU_ORTHOLOGUE AFUA_4G06630)-RELATED"/>
    <property type="match status" value="1"/>
</dbReference>
<feature type="transmembrane region" description="Helical" evidence="4">
    <location>
        <begin position="462"/>
        <end position="484"/>
    </location>
</feature>
<feature type="transmembrane region" description="Helical" evidence="4">
    <location>
        <begin position="209"/>
        <end position="230"/>
    </location>
</feature>
<keyword evidence="7" id="KW-1185">Reference proteome</keyword>
<comment type="subcellular location">
    <subcellularLocation>
        <location evidence="1">Cell inner membrane</location>
        <topology evidence="1">Multi-pass membrane protein</topology>
    </subcellularLocation>
</comment>
<feature type="transmembrane region" description="Helical" evidence="4">
    <location>
        <begin position="685"/>
        <end position="707"/>
    </location>
</feature>
<evidence type="ECO:0000313" key="6">
    <source>
        <dbReference type="EMBL" id="CZR70063.1"/>
    </source>
</evidence>
<dbReference type="Pfam" id="PF07690">
    <property type="entry name" value="MFS_1"/>
    <property type="match status" value="1"/>
</dbReference>
<feature type="domain" description="Rhodopsin" evidence="5">
    <location>
        <begin position="33"/>
        <end position="293"/>
    </location>
</feature>
<keyword evidence="4" id="KW-0812">Transmembrane</keyword>
<evidence type="ECO:0000313" key="7">
    <source>
        <dbReference type="Proteomes" id="UP000184330"/>
    </source>
</evidence>
<dbReference type="EMBL" id="FJOG01000091">
    <property type="protein sequence ID" value="CZR70063.1"/>
    <property type="molecule type" value="Genomic_DNA"/>
</dbReference>
<dbReference type="InterPro" id="IPR049326">
    <property type="entry name" value="Rhodopsin_dom_fungi"/>
</dbReference>
<dbReference type="GO" id="GO:0005886">
    <property type="term" value="C:plasma membrane"/>
    <property type="evidence" value="ECO:0007669"/>
    <property type="project" value="UniProtKB-SubCell"/>
</dbReference>
<dbReference type="Proteomes" id="UP000184330">
    <property type="component" value="Unassembled WGS sequence"/>
</dbReference>
<dbReference type="InterPro" id="IPR050375">
    <property type="entry name" value="MFS_TsgA-like"/>
</dbReference>
<dbReference type="AlphaFoldDB" id="A0A1L7XYB1"/>
<feature type="transmembrane region" description="Helical" evidence="4">
    <location>
        <begin position="94"/>
        <end position="116"/>
    </location>
</feature>
<dbReference type="GO" id="GO:0022857">
    <property type="term" value="F:transmembrane transporter activity"/>
    <property type="evidence" value="ECO:0007669"/>
    <property type="project" value="InterPro"/>
</dbReference>
<organism evidence="6 7">
    <name type="scientific">Phialocephala subalpina</name>
    <dbReference type="NCBI Taxonomy" id="576137"/>
    <lineage>
        <taxon>Eukaryota</taxon>
        <taxon>Fungi</taxon>
        <taxon>Dikarya</taxon>
        <taxon>Ascomycota</taxon>
        <taxon>Pezizomycotina</taxon>
        <taxon>Leotiomycetes</taxon>
        <taxon>Helotiales</taxon>
        <taxon>Mollisiaceae</taxon>
        <taxon>Phialocephala</taxon>
        <taxon>Phialocephala fortinii species complex</taxon>
    </lineage>
</organism>
<reference evidence="6 7" key="1">
    <citation type="submission" date="2016-03" db="EMBL/GenBank/DDBJ databases">
        <authorList>
            <person name="Ploux O."/>
        </authorList>
    </citation>
    <scope>NUCLEOTIDE SEQUENCE [LARGE SCALE GENOMIC DNA]</scope>
    <source>
        <strain evidence="6 7">UAMH 11012</strain>
    </source>
</reference>
<keyword evidence="4" id="KW-0472">Membrane</keyword>
<name>A0A1L7XYB1_9HELO</name>
<dbReference type="SUPFAM" id="SSF103473">
    <property type="entry name" value="MFS general substrate transporter"/>
    <property type="match status" value="1"/>
</dbReference>
<sequence length="919" mass="99532">MADNTRAYIPDRGPTVLAVTCAVSALSTLFVLLRGISRIVIVRHIGSDDYWMFVAWLFATGLSVAIMVGTTKGLGRHDDDILSEWAYSLKRSQYAFSVFYNPALMASKTSILMFYIHLTKSHAFFRRASVVCLVVVNAAGFALTLLNIFQCHPVGNTFSNPLPAATKCTDIVTLYLSSAPVNILSDLAILFLPMPILTALCLPQRQKIILVATFGLGGFVTIVDIIRVAYLQEASLARLLSLSGNSSSTDSSHVLWQHDFAWYASLSFMWSAVEVNVGIICACIPTLKPLVSRVFPGFSSSGSMSRITSANAVSGLASGIAATRSVQKVQPEQNFRPSSQRRLTSSTESLTSGPEEIPLRSTGFAPATGNNNSDQLAQTSPQAFEAVTESRITSRKRPQTMVFSFNGRPDPKSLVKLTNRESARPFLVVTVLFFLWGFAYGLLGALNGEFQTAVGMSSGQRVALHCVYFAGYFTSPITFSYRLLEKFGFKITFITGLCIYSTGSLVFWPSAVLASFPAFLVSNFIVALGLSTLEIAANPFIALCGPPEHAEARLNFAQAIQAIGGVLSPLLATLVLFKQVDVRSLIDTQWTYLAISLFVAILAGFFYYYPLPEVSTDDLEEAWGSHHTYENSQGSILGMSIPFTIMIIGAIAQFGFVGGQETVSPVFSTLWSQWKENSTSTQIDYFGAIAHGLVVVGRISAAIASYFLNIKPRFILLFFGTGAFITSTLTTAIKNDSALITLMLISFFQSAIFPTIFIVSIVSGAFAPAIQYAIEKSNPTQYSLGIAAACYGLSLALPIYTTLSSSAKLLVDPVYGGRENSPANSISRGRLSRTEDGEMGCVVELEDKSQTGIIVYLVLSSPSRKVSNSSLFTLPIPRSTHALDPERRRSRTGANAIIRPHGSGITTPRQVDTGSIGIR</sequence>
<dbReference type="InterPro" id="IPR036259">
    <property type="entry name" value="MFS_trans_sf"/>
</dbReference>
<accession>A0A1L7XYB1</accession>
<feature type="compositionally biased region" description="Polar residues" evidence="3">
    <location>
        <begin position="904"/>
        <end position="913"/>
    </location>
</feature>
<feature type="transmembrane region" description="Helical" evidence="4">
    <location>
        <begin position="739"/>
        <end position="770"/>
    </location>
</feature>